<sequence>MKKFLTAVLMAGAFVIGAPAANAISEAEIKKDIEEFQSFFLKRFPGVTLAEYSDGVNALPQYAERRANWELLMEFPPYETEMDKAAEEWVKPFANGKTFDDCDLAAGNVYPVYDAATDDLRTLVGDINACLKANGEKPIKNVKVGKMARLIAHYRAQFNGQPMAVDYSQAGAQKWYEKGRQFYWAKRGQLNFSCANCHVQNAGNKIRGDVLSPGLGHTSGFPVYRTKWAVAGKPWGTIHRRYGGCNKQVRAKPFKAQGTEYKALELYEAVMNTGVPLKVPSQRQ</sequence>
<keyword evidence="8" id="KW-0732">Signal</keyword>
<evidence type="ECO:0000256" key="7">
    <source>
        <dbReference type="ARBA" id="ARBA00022723"/>
    </source>
</evidence>
<evidence type="ECO:0000256" key="13">
    <source>
        <dbReference type="ARBA" id="ARBA00048077"/>
    </source>
</evidence>
<dbReference type="InterPro" id="IPR025710">
    <property type="entry name" value="SoxA"/>
</dbReference>
<keyword evidence="9" id="KW-0574">Periplasm</keyword>
<evidence type="ECO:0000256" key="11">
    <source>
        <dbReference type="ARBA" id="ARBA00023004"/>
    </source>
</evidence>
<dbReference type="Gene3D" id="1.10.760.10">
    <property type="entry name" value="Cytochrome c-like domain"/>
    <property type="match status" value="2"/>
</dbReference>
<dbReference type="GO" id="GO:0046872">
    <property type="term" value="F:metal ion binding"/>
    <property type="evidence" value="ECO:0007669"/>
    <property type="project" value="UniProtKB-KW"/>
</dbReference>
<comment type="subcellular location">
    <subcellularLocation>
        <location evidence="1">Periplasm</location>
    </subcellularLocation>
</comment>
<keyword evidence="6" id="KW-0808">Transferase</keyword>
<evidence type="ECO:0000256" key="12">
    <source>
        <dbReference type="ARBA" id="ARBA00025746"/>
    </source>
</evidence>
<evidence type="ECO:0000256" key="6">
    <source>
        <dbReference type="ARBA" id="ARBA00022679"/>
    </source>
</evidence>
<dbReference type="EC" id="2.8.5.2" evidence="2"/>
<evidence type="ECO:0000256" key="8">
    <source>
        <dbReference type="ARBA" id="ARBA00022729"/>
    </source>
</evidence>
<reference evidence="16" key="1">
    <citation type="submission" date="2015-10" db="EMBL/GenBank/DDBJ databases">
        <authorList>
            <person name="Gilbert D.G."/>
        </authorList>
    </citation>
    <scope>NUCLEOTIDE SEQUENCE</scope>
</reference>
<organism evidence="16">
    <name type="scientific">hydrothermal vent metagenome</name>
    <dbReference type="NCBI Taxonomy" id="652676"/>
    <lineage>
        <taxon>unclassified sequences</taxon>
        <taxon>metagenomes</taxon>
        <taxon>ecological metagenomes</taxon>
    </lineage>
</organism>
<name>A0A170PRQ7_9ZZZZ</name>
<evidence type="ECO:0000259" key="15">
    <source>
        <dbReference type="Pfam" id="PF21342"/>
    </source>
</evidence>
<dbReference type="SUPFAM" id="SSF46626">
    <property type="entry name" value="Cytochrome c"/>
    <property type="match status" value="1"/>
</dbReference>
<dbReference type="AlphaFoldDB" id="A0A170PRQ7"/>
<dbReference type="Pfam" id="PF21342">
    <property type="entry name" value="SoxA-TsdA_cyt-c"/>
    <property type="match status" value="1"/>
</dbReference>
<dbReference type="GO" id="GO:0070069">
    <property type="term" value="C:cytochrome complex"/>
    <property type="evidence" value="ECO:0007669"/>
    <property type="project" value="InterPro"/>
</dbReference>
<dbReference type="EMBL" id="CZRL01000097">
    <property type="protein sequence ID" value="CUS53503.1"/>
    <property type="molecule type" value="Genomic_DNA"/>
</dbReference>
<comment type="similarity">
    <text evidence="12">Belongs to the SoxA family.</text>
</comment>
<evidence type="ECO:0000256" key="9">
    <source>
        <dbReference type="ARBA" id="ARBA00022764"/>
    </source>
</evidence>
<evidence type="ECO:0000256" key="2">
    <source>
        <dbReference type="ARBA" id="ARBA00012408"/>
    </source>
</evidence>
<dbReference type="NCBIfam" id="TIGR04484">
    <property type="entry name" value="thiosulf_SoxA"/>
    <property type="match status" value="1"/>
</dbReference>
<comment type="catalytic activity">
    <reaction evidence="14">
        <text>S-sulfanyl-L-cysteinyl-[SoxY protein] + thiosulfate + 2 Fe(III)-[cytochrome c] = S-(2-sulfodisulfanyl)-L-cysteinyl-[SoxY protein] + 2 Fe(II)-[cytochrome c] + 2 H(+)</text>
        <dbReference type="Rhea" id="RHEA:51224"/>
        <dbReference type="Rhea" id="RHEA-COMP:10350"/>
        <dbReference type="Rhea" id="RHEA-COMP:14399"/>
        <dbReference type="Rhea" id="RHEA-COMP:14689"/>
        <dbReference type="Rhea" id="RHEA-COMP:14690"/>
        <dbReference type="ChEBI" id="CHEBI:15378"/>
        <dbReference type="ChEBI" id="CHEBI:29033"/>
        <dbReference type="ChEBI" id="CHEBI:29034"/>
        <dbReference type="ChEBI" id="CHEBI:33542"/>
        <dbReference type="ChEBI" id="CHEBI:61963"/>
        <dbReference type="ChEBI" id="CHEBI:140664"/>
        <dbReference type="EC" id="2.8.5.2"/>
    </reaction>
</comment>
<comment type="catalytic activity">
    <reaction evidence="13">
        <text>L-cysteinyl-[SoxY protein] + thiosulfate + 2 Fe(III)-[cytochrome c] = S-sulfosulfanyl-L-cysteinyl-[SoxY protein] + 2 Fe(II)-[cytochrome c] + 2 H(+)</text>
        <dbReference type="Rhea" id="RHEA:56720"/>
        <dbReference type="Rhea" id="RHEA-COMP:10350"/>
        <dbReference type="Rhea" id="RHEA-COMP:14328"/>
        <dbReference type="Rhea" id="RHEA-COMP:14399"/>
        <dbReference type="Rhea" id="RHEA-COMP:14691"/>
        <dbReference type="ChEBI" id="CHEBI:15378"/>
        <dbReference type="ChEBI" id="CHEBI:29033"/>
        <dbReference type="ChEBI" id="CHEBI:29034"/>
        <dbReference type="ChEBI" id="CHEBI:29950"/>
        <dbReference type="ChEBI" id="CHEBI:33542"/>
        <dbReference type="ChEBI" id="CHEBI:139321"/>
        <dbReference type="EC" id="2.8.5.2"/>
    </reaction>
</comment>
<dbReference type="GO" id="GO:0016669">
    <property type="term" value="F:oxidoreductase activity, acting on a sulfur group of donors, cytochrome as acceptor"/>
    <property type="evidence" value="ECO:0007669"/>
    <property type="project" value="InterPro"/>
</dbReference>
<evidence type="ECO:0000256" key="5">
    <source>
        <dbReference type="ARBA" id="ARBA00022617"/>
    </source>
</evidence>
<dbReference type="GO" id="GO:0016740">
    <property type="term" value="F:transferase activity"/>
    <property type="evidence" value="ECO:0007669"/>
    <property type="project" value="UniProtKB-KW"/>
</dbReference>
<dbReference type="PIRSF" id="PIRSF038455">
    <property type="entry name" value="SoxA"/>
    <property type="match status" value="1"/>
</dbReference>
<evidence type="ECO:0000313" key="16">
    <source>
        <dbReference type="EMBL" id="CUS53503.1"/>
    </source>
</evidence>
<accession>A0A170PRQ7</accession>
<dbReference type="GO" id="GO:0019417">
    <property type="term" value="P:sulfur oxidation"/>
    <property type="evidence" value="ECO:0007669"/>
    <property type="project" value="InterPro"/>
</dbReference>
<protein>
    <recommendedName>
        <fullName evidence="3">L-cysteine S-thiosulfotransferase subunit SoxA</fullName>
        <ecNumber evidence="2">2.8.5.2</ecNumber>
    </recommendedName>
</protein>
<dbReference type="GO" id="GO:0042597">
    <property type="term" value="C:periplasmic space"/>
    <property type="evidence" value="ECO:0007669"/>
    <property type="project" value="UniProtKB-SubCell"/>
</dbReference>
<proteinExistence type="inferred from homology"/>
<evidence type="ECO:0000256" key="3">
    <source>
        <dbReference type="ARBA" id="ARBA00019364"/>
    </source>
</evidence>
<evidence type="ECO:0000256" key="1">
    <source>
        <dbReference type="ARBA" id="ARBA00004418"/>
    </source>
</evidence>
<dbReference type="GO" id="GO:0009055">
    <property type="term" value="F:electron transfer activity"/>
    <property type="evidence" value="ECO:0007669"/>
    <property type="project" value="InterPro"/>
</dbReference>
<evidence type="ECO:0000256" key="4">
    <source>
        <dbReference type="ARBA" id="ARBA00022448"/>
    </source>
</evidence>
<evidence type="ECO:0000256" key="14">
    <source>
        <dbReference type="ARBA" id="ARBA00048423"/>
    </source>
</evidence>
<keyword evidence="11" id="KW-0408">Iron</keyword>
<keyword evidence="5" id="KW-0349">Heme</keyword>
<dbReference type="InterPro" id="IPR009056">
    <property type="entry name" value="Cyt_c-like_dom"/>
</dbReference>
<evidence type="ECO:0000256" key="10">
    <source>
        <dbReference type="ARBA" id="ARBA00022982"/>
    </source>
</evidence>
<keyword evidence="10" id="KW-0249">Electron transport</keyword>
<dbReference type="GO" id="GO:0020037">
    <property type="term" value="F:heme binding"/>
    <property type="evidence" value="ECO:0007669"/>
    <property type="project" value="InterPro"/>
</dbReference>
<keyword evidence="7" id="KW-0479">Metal-binding</keyword>
<gene>
    <name evidence="16" type="ORF">MGWOODY_XGa1467</name>
</gene>
<feature type="domain" description="Cytochrome c" evidence="15">
    <location>
        <begin position="85"/>
        <end position="163"/>
    </location>
</feature>
<keyword evidence="4" id="KW-0813">Transport</keyword>
<dbReference type="InterPro" id="IPR036909">
    <property type="entry name" value="Cyt_c-like_dom_sf"/>
</dbReference>